<organism evidence="1 2">
    <name type="scientific">Brumimicrobium glaciale</name>
    <dbReference type="NCBI Taxonomy" id="200475"/>
    <lineage>
        <taxon>Bacteria</taxon>
        <taxon>Pseudomonadati</taxon>
        <taxon>Bacteroidota</taxon>
        <taxon>Flavobacteriia</taxon>
        <taxon>Flavobacteriales</taxon>
        <taxon>Crocinitomicaceae</taxon>
        <taxon>Brumimicrobium</taxon>
    </lineage>
</organism>
<name>A0A4Q4KN18_9FLAO</name>
<sequence length="150" mass="17160">MKEEKPHVDFALQGIKTEQFAIFEDNYMSKKESSLGTELKLKLDQKSKQLGVFIGFEFTQGKKVFLKIEVSCHFKIAEKSWNYFIQKQDDSLIIPKDFLAHLVMMTIGTTRGVLFTKTESTVFSTFIVPAINVTDMIKEDASFDIISDSE</sequence>
<dbReference type="Proteomes" id="UP000293952">
    <property type="component" value="Unassembled WGS sequence"/>
</dbReference>
<protein>
    <recommendedName>
        <fullName evidence="3">Preprotein translocase subunit SecB</fullName>
    </recommendedName>
</protein>
<evidence type="ECO:0008006" key="3">
    <source>
        <dbReference type="Google" id="ProtNLM"/>
    </source>
</evidence>
<keyword evidence="2" id="KW-1185">Reference proteome</keyword>
<comment type="caution">
    <text evidence="1">The sequence shown here is derived from an EMBL/GenBank/DDBJ whole genome shotgun (WGS) entry which is preliminary data.</text>
</comment>
<dbReference type="RefSeq" id="WP_130093770.1">
    <property type="nucleotide sequence ID" value="NZ_SETE01000004.1"/>
</dbReference>
<evidence type="ECO:0000313" key="2">
    <source>
        <dbReference type="Proteomes" id="UP000293952"/>
    </source>
</evidence>
<gene>
    <name evidence="1" type="ORF">ERX46_10215</name>
</gene>
<dbReference type="EMBL" id="SETE01000004">
    <property type="protein sequence ID" value="RYM33309.1"/>
    <property type="molecule type" value="Genomic_DNA"/>
</dbReference>
<reference evidence="1 2" key="1">
    <citation type="submission" date="2019-02" db="EMBL/GenBank/DDBJ databases">
        <title>Genome sequence of the sea-ice species Brumimicrobium glaciale.</title>
        <authorList>
            <person name="Bowman J.P."/>
        </authorList>
    </citation>
    <scope>NUCLEOTIDE SEQUENCE [LARGE SCALE GENOMIC DNA]</scope>
    <source>
        <strain evidence="1 2">IC156</strain>
    </source>
</reference>
<accession>A0A4Q4KN18</accession>
<dbReference type="OrthoDB" id="595022at2"/>
<dbReference type="AlphaFoldDB" id="A0A4Q4KN18"/>
<proteinExistence type="predicted"/>
<evidence type="ECO:0000313" key="1">
    <source>
        <dbReference type="EMBL" id="RYM33309.1"/>
    </source>
</evidence>